<protein>
    <submittedName>
        <fullName evidence="2">DUF5009 domain-containing protein</fullName>
    </submittedName>
</protein>
<evidence type="ECO:0000313" key="3">
    <source>
        <dbReference type="Proteomes" id="UP000552864"/>
    </source>
</evidence>
<reference evidence="2 3" key="1">
    <citation type="submission" date="2020-04" db="EMBL/GenBank/DDBJ databases">
        <authorList>
            <person name="Yin C."/>
        </authorList>
    </citation>
    <scope>NUCLEOTIDE SEQUENCE [LARGE SCALE GENOMIC DNA]</scope>
    <source>
        <strain evidence="2 3">Ak56</strain>
    </source>
</reference>
<keyword evidence="3" id="KW-1185">Reference proteome</keyword>
<dbReference type="PANTHER" id="PTHR31061:SF24">
    <property type="entry name" value="LD22376P"/>
    <property type="match status" value="1"/>
</dbReference>
<keyword evidence="1" id="KW-0812">Transmembrane</keyword>
<keyword evidence="1" id="KW-1133">Transmembrane helix</keyword>
<dbReference type="RefSeq" id="WP_168737407.1">
    <property type="nucleotide sequence ID" value="NZ_JABAHZ010000001.1"/>
</dbReference>
<gene>
    <name evidence="2" type="ORF">HGH91_05420</name>
</gene>
<keyword evidence="1" id="KW-0472">Membrane</keyword>
<dbReference type="AlphaFoldDB" id="A0A847SE61"/>
<feature type="transmembrane region" description="Helical" evidence="1">
    <location>
        <begin position="165"/>
        <end position="184"/>
    </location>
</feature>
<evidence type="ECO:0000256" key="1">
    <source>
        <dbReference type="SAM" id="Phobius"/>
    </source>
</evidence>
<feature type="transmembrane region" description="Helical" evidence="1">
    <location>
        <begin position="308"/>
        <end position="330"/>
    </location>
</feature>
<name>A0A847SE61_9BACT</name>
<feature type="transmembrane region" description="Helical" evidence="1">
    <location>
        <begin position="32"/>
        <end position="51"/>
    </location>
</feature>
<feature type="transmembrane region" description="Helical" evidence="1">
    <location>
        <begin position="106"/>
        <end position="124"/>
    </location>
</feature>
<feature type="transmembrane region" description="Helical" evidence="1">
    <location>
        <begin position="250"/>
        <end position="269"/>
    </location>
</feature>
<dbReference type="EMBL" id="JABAHZ010000001">
    <property type="protein sequence ID" value="NLR78053.1"/>
    <property type="molecule type" value="Genomic_DNA"/>
</dbReference>
<feature type="transmembrane region" description="Helical" evidence="1">
    <location>
        <begin position="217"/>
        <end position="238"/>
    </location>
</feature>
<proteinExistence type="predicted"/>
<accession>A0A847SE61</accession>
<dbReference type="PANTHER" id="PTHR31061">
    <property type="entry name" value="LD22376P"/>
    <property type="match status" value="1"/>
</dbReference>
<sequence length="379" mass="42320">MTKESTQMKGTRLSHTVAPAERIVSIDALRGFDMFWIAGGGPMVYEFFKLFANPLPSWLEEQFDHVPWEGFVAWDLIMPLFLFIVGAAMPFSIGKRLAQGDGRRRIYLKVIYRVLLLWALGMVAQGNLLHFRMDDLLLYSNTLQAIAAGYLISAIALVELPVKGQAVLAGILLLIFWGLMRFVLVPGHGIGVLSPEGNLAMWVDQSLLGRFRDGNDYTWILSSIGFGATTLIGVLAGHLLRAPGPKLPKVFWLIISGLACLLAGWLWSFEFPIIKHIWTSSMVLWAGGWSLLLLALFYWVIDILGFRRWAFVFIIIGTNAIVAYIAPGIIPFGDISNTLFAGLAKHLGQFGGFLLTAGTFGVLWLLLYYMYRNKTFVRI</sequence>
<dbReference type="Proteomes" id="UP000552864">
    <property type="component" value="Unassembled WGS sequence"/>
</dbReference>
<feature type="transmembrane region" description="Helical" evidence="1">
    <location>
        <begin position="136"/>
        <end position="158"/>
    </location>
</feature>
<feature type="transmembrane region" description="Helical" evidence="1">
    <location>
        <begin position="281"/>
        <end position="301"/>
    </location>
</feature>
<feature type="transmembrane region" description="Helical" evidence="1">
    <location>
        <begin position="71"/>
        <end position="94"/>
    </location>
</feature>
<comment type="caution">
    <text evidence="2">The sequence shown here is derived from an EMBL/GenBank/DDBJ whole genome shotgun (WGS) entry which is preliminary data.</text>
</comment>
<feature type="transmembrane region" description="Helical" evidence="1">
    <location>
        <begin position="350"/>
        <end position="371"/>
    </location>
</feature>
<organism evidence="2 3">
    <name type="scientific">Chitinophaga eiseniae</name>
    <dbReference type="NCBI Taxonomy" id="634771"/>
    <lineage>
        <taxon>Bacteria</taxon>
        <taxon>Pseudomonadati</taxon>
        <taxon>Bacteroidota</taxon>
        <taxon>Chitinophagia</taxon>
        <taxon>Chitinophagales</taxon>
        <taxon>Chitinophagaceae</taxon>
        <taxon>Chitinophaga</taxon>
    </lineage>
</organism>
<evidence type="ECO:0000313" key="2">
    <source>
        <dbReference type="EMBL" id="NLR78053.1"/>
    </source>
</evidence>